<accession>A0A1K0FDX7</accession>
<reference evidence="1 2" key="1">
    <citation type="submission" date="2016-09" db="EMBL/GenBank/DDBJ databases">
        <title>Couchioplanes caeruleus draft genome sequence.</title>
        <authorList>
            <person name="Sheehan J."/>
            <person name="Caffrey P."/>
        </authorList>
    </citation>
    <scope>NUCLEOTIDE SEQUENCE [LARGE SCALE GENOMIC DNA]</scope>
    <source>
        <strain evidence="1 2">DSM 43634</strain>
    </source>
</reference>
<dbReference type="EMBL" id="MEIA01000439">
    <property type="protein sequence ID" value="OJF11047.1"/>
    <property type="molecule type" value="Genomic_DNA"/>
</dbReference>
<comment type="caution">
    <text evidence="1">The sequence shown here is derived from an EMBL/GenBank/DDBJ whole genome shotgun (WGS) entry which is preliminary data.</text>
</comment>
<sequence>MSPTTPWARYACSSTAVDQLGRARTEVVSHLHHLRLELVPGDAKKDFSAQQARALFNTVRLRSVVGTTRRWLASN</sequence>
<dbReference type="Proteomes" id="UP000182486">
    <property type="component" value="Unassembled WGS sequence"/>
</dbReference>
<name>A0A1K0FDX7_9ACTN</name>
<keyword evidence="2" id="KW-1185">Reference proteome</keyword>
<proteinExistence type="predicted"/>
<evidence type="ECO:0000313" key="1">
    <source>
        <dbReference type="EMBL" id="OJF11047.1"/>
    </source>
</evidence>
<dbReference type="RefSeq" id="WP_071808357.1">
    <property type="nucleotide sequence ID" value="NZ_MEIA01000439.1"/>
</dbReference>
<dbReference type="AlphaFoldDB" id="A0A1K0FDX7"/>
<organism evidence="1 2">
    <name type="scientific">Couchioplanes caeruleus subsp. caeruleus</name>
    <dbReference type="NCBI Taxonomy" id="56427"/>
    <lineage>
        <taxon>Bacteria</taxon>
        <taxon>Bacillati</taxon>
        <taxon>Actinomycetota</taxon>
        <taxon>Actinomycetes</taxon>
        <taxon>Micromonosporales</taxon>
        <taxon>Micromonosporaceae</taxon>
        <taxon>Couchioplanes</taxon>
    </lineage>
</organism>
<evidence type="ECO:0000313" key="2">
    <source>
        <dbReference type="Proteomes" id="UP000182486"/>
    </source>
</evidence>
<gene>
    <name evidence="1" type="ORF">BG844_28265</name>
</gene>
<protein>
    <submittedName>
        <fullName evidence="1">Uncharacterized protein</fullName>
    </submittedName>
</protein>